<keyword evidence="3" id="KW-1185">Reference proteome</keyword>
<evidence type="ECO:0000313" key="2">
    <source>
        <dbReference type="EMBL" id="RSH80059.1"/>
    </source>
</evidence>
<organism evidence="2 3">
    <name type="scientific">Saitozyma podzolica</name>
    <dbReference type="NCBI Taxonomy" id="1890683"/>
    <lineage>
        <taxon>Eukaryota</taxon>
        <taxon>Fungi</taxon>
        <taxon>Dikarya</taxon>
        <taxon>Basidiomycota</taxon>
        <taxon>Agaricomycotina</taxon>
        <taxon>Tremellomycetes</taxon>
        <taxon>Tremellales</taxon>
        <taxon>Trimorphomycetaceae</taxon>
        <taxon>Saitozyma</taxon>
    </lineage>
</organism>
<dbReference type="EMBL" id="RSCD01000038">
    <property type="protein sequence ID" value="RSH80059.1"/>
    <property type="molecule type" value="Genomic_DNA"/>
</dbReference>
<sequence length="192" mass="20585">MHNPRGPRPRPTPRGPRPRLTPRGARLTPRGARPPPSPRGTRSDTNPPSARVGVRPPAGRRQKPSPWHLAETSRGWQTHGPSKRKDPQRAPLQRAAGGQYDLPVIRVCGLAVAPLAARGQNNLIWHALLLVCVLGSAQLATGGEFNLIVKASQLLRGLAASLRSLASGVSWLAEAGLPAPEQHQEPLRLRGG</sequence>
<name>A0A427XMA4_9TREE</name>
<feature type="compositionally biased region" description="Low complexity" evidence="1">
    <location>
        <begin position="21"/>
        <end position="31"/>
    </location>
</feature>
<dbReference type="Proteomes" id="UP000279259">
    <property type="component" value="Unassembled WGS sequence"/>
</dbReference>
<evidence type="ECO:0000313" key="3">
    <source>
        <dbReference type="Proteomes" id="UP000279259"/>
    </source>
</evidence>
<feature type="region of interest" description="Disordered" evidence="1">
    <location>
        <begin position="1"/>
        <end position="93"/>
    </location>
</feature>
<proteinExistence type="predicted"/>
<gene>
    <name evidence="2" type="ORF">EHS25_007328</name>
</gene>
<reference evidence="2 3" key="1">
    <citation type="submission" date="2018-11" db="EMBL/GenBank/DDBJ databases">
        <title>Genome sequence of Saitozyma podzolica DSM 27192.</title>
        <authorList>
            <person name="Aliyu H."/>
            <person name="Gorte O."/>
            <person name="Ochsenreither K."/>
        </authorList>
    </citation>
    <scope>NUCLEOTIDE SEQUENCE [LARGE SCALE GENOMIC DNA]</scope>
    <source>
        <strain evidence="2 3">DSM 27192</strain>
    </source>
</reference>
<dbReference type="AlphaFoldDB" id="A0A427XMA4"/>
<comment type="caution">
    <text evidence="2">The sequence shown here is derived from an EMBL/GenBank/DDBJ whole genome shotgun (WGS) entry which is preliminary data.</text>
</comment>
<evidence type="ECO:0000256" key="1">
    <source>
        <dbReference type="SAM" id="MobiDB-lite"/>
    </source>
</evidence>
<protein>
    <submittedName>
        <fullName evidence="2">Uncharacterized protein</fullName>
    </submittedName>
</protein>
<accession>A0A427XMA4</accession>